<dbReference type="KEGG" id="dps:DP0002"/>
<proteinExistence type="predicted"/>
<dbReference type="SUPFAM" id="SSF53098">
    <property type="entry name" value="Ribonuclease H-like"/>
    <property type="match status" value="1"/>
</dbReference>
<dbReference type="eggNOG" id="COG3359">
    <property type="taxonomic scope" value="Bacteria"/>
</dbReference>
<reference evidence="3" key="1">
    <citation type="journal article" date="2004" name="Environ. Microbiol.">
        <title>The genome of Desulfotalea psychrophila, a sulfate-reducing bacterium from permanently cold Arctic sediments.</title>
        <authorList>
            <person name="Rabus R."/>
            <person name="Ruepp A."/>
            <person name="Frickey T."/>
            <person name="Rattei T."/>
            <person name="Fartmann B."/>
            <person name="Stark M."/>
            <person name="Bauer M."/>
            <person name="Zibat A."/>
            <person name="Lombardot T."/>
            <person name="Becker I."/>
            <person name="Amann J."/>
            <person name="Gellner K."/>
            <person name="Teeling H."/>
            <person name="Leuschner W.D."/>
            <person name="Gloeckner F.-O."/>
            <person name="Lupas A.N."/>
            <person name="Amann R."/>
            <person name="Klenk H.-P."/>
        </authorList>
    </citation>
    <scope>NUCLEOTIDE SEQUENCE [LARGE SCALE GENOMIC DNA]</scope>
    <source>
        <strain evidence="3">DSM 12343 / LSv54</strain>
    </source>
</reference>
<dbReference type="OrthoDB" id="9790530at2"/>
<dbReference type="STRING" id="177439.DP0002"/>
<dbReference type="HOGENOM" id="CLU_073770_0_0_7"/>
<dbReference type="InterPro" id="IPR038720">
    <property type="entry name" value="YprB_RNase_H-like_dom"/>
</dbReference>
<dbReference type="Proteomes" id="UP000000602">
    <property type="component" value="Chromosome"/>
</dbReference>
<dbReference type="RefSeq" id="WP_011187247.1">
    <property type="nucleotide sequence ID" value="NC_006138.1"/>
</dbReference>
<dbReference type="Gene3D" id="3.30.420.10">
    <property type="entry name" value="Ribonuclease H-like superfamily/Ribonuclease H"/>
    <property type="match status" value="1"/>
</dbReference>
<dbReference type="PANTHER" id="PTHR38462">
    <property type="entry name" value="EXONUCLEASE-LIKE PROTEIN"/>
    <property type="match status" value="1"/>
</dbReference>
<gene>
    <name evidence="2" type="ordered locus">DP0002</name>
</gene>
<organism evidence="2 3">
    <name type="scientific">Desulfotalea psychrophila (strain LSv54 / DSM 12343)</name>
    <dbReference type="NCBI Taxonomy" id="177439"/>
    <lineage>
        <taxon>Bacteria</taxon>
        <taxon>Pseudomonadati</taxon>
        <taxon>Thermodesulfobacteriota</taxon>
        <taxon>Desulfobulbia</taxon>
        <taxon>Desulfobulbales</taxon>
        <taxon>Desulfocapsaceae</taxon>
        <taxon>Desulfotalea</taxon>
    </lineage>
</organism>
<evidence type="ECO:0000259" key="1">
    <source>
        <dbReference type="Pfam" id="PF13482"/>
    </source>
</evidence>
<dbReference type="InterPro" id="IPR012337">
    <property type="entry name" value="RNaseH-like_sf"/>
</dbReference>
<accession>Q6ASD2</accession>
<sequence length="274" mass="30833">MLQHTFCHISGLGAKTEKKLWEAGIHNWGQISCSTAVRLSPTSRADLAQTLEESLTALENNPKYFTKKLASTESWRIFNQFRDQSAYIDIETTGLSDDAEITTIAVYDGKKIMHYIQGHNLDDFVRDIRRYKVLISYSGTGFDLPVIERYFKIKLDHAHIDLRYVLASLGIRGGLKGCEKQIGIDRGDLDGINGCFAITLWRAYQLQGDQAALQTLVAYNIEDSVNLERLMVEAYNRKLLATPFAAEMSLPSPKLPVLPFQADRDCIRRLGGGQ</sequence>
<dbReference type="PANTHER" id="PTHR38462:SF1">
    <property type="entry name" value="YPRB RIBONUCLEASE H-LIKE DOMAIN-CONTAINING PROTEIN"/>
    <property type="match status" value="1"/>
</dbReference>
<evidence type="ECO:0000313" key="2">
    <source>
        <dbReference type="EMBL" id="CAG34731.1"/>
    </source>
</evidence>
<keyword evidence="3" id="KW-1185">Reference proteome</keyword>
<dbReference type="AlphaFoldDB" id="Q6ASD2"/>
<dbReference type="EMBL" id="CR522870">
    <property type="protein sequence ID" value="CAG34731.1"/>
    <property type="molecule type" value="Genomic_DNA"/>
</dbReference>
<dbReference type="GO" id="GO:0003676">
    <property type="term" value="F:nucleic acid binding"/>
    <property type="evidence" value="ECO:0007669"/>
    <property type="project" value="InterPro"/>
</dbReference>
<name>Q6ASD2_DESPS</name>
<feature type="domain" description="YprB ribonuclease H-like" evidence="1">
    <location>
        <begin position="86"/>
        <end position="234"/>
    </location>
</feature>
<evidence type="ECO:0000313" key="3">
    <source>
        <dbReference type="Proteomes" id="UP000000602"/>
    </source>
</evidence>
<dbReference type="InterPro" id="IPR036397">
    <property type="entry name" value="RNaseH_sf"/>
</dbReference>
<dbReference type="Pfam" id="PF13482">
    <property type="entry name" value="RNase_H_2"/>
    <property type="match status" value="1"/>
</dbReference>
<protein>
    <recommendedName>
        <fullName evidence="1">YprB ribonuclease H-like domain-containing protein</fullName>
    </recommendedName>
</protein>